<name>A0A8J9WCR5_BRALA</name>
<feature type="transmembrane region" description="Helical" evidence="2">
    <location>
        <begin position="146"/>
        <end position="166"/>
    </location>
</feature>
<sequence length="323" mass="35714">MFSSHILCLLPTGAVQIQEQARPARTPSMRDGDGRTGGPPPLLPRAPQRGTSVRGHRDYDASNREQRTSSDTRRDAETANLPNLSPPLQQSEMGTRSPQDGRDYENVRRHVDLPYATDTSTDNTGTYGKTGRRGVSDVIRANCSCLAAALAVVVLLTTAGFTLTVFMHAQQEQDSRIKCVETATMAHPDHLDKSNHLDHLAKSKRLDNLDKATSLDHLGKANALSKPGYRRVHQVHLARQVHLDPLAHLDLLAHQAHLARPAYQFLLALLVYPAHRVLLAHRVVLVYLDHLAHHILLAHQAHPAVSVYPAHQVLLAHRVHLVV</sequence>
<keyword evidence="2" id="KW-1133">Transmembrane helix</keyword>
<feature type="compositionally biased region" description="Basic and acidic residues" evidence="1">
    <location>
        <begin position="99"/>
        <end position="112"/>
    </location>
</feature>
<evidence type="ECO:0000313" key="3">
    <source>
        <dbReference type="EMBL" id="CAH1230577.1"/>
    </source>
</evidence>
<feature type="compositionally biased region" description="Polar residues" evidence="1">
    <location>
        <begin position="117"/>
        <end position="127"/>
    </location>
</feature>
<dbReference type="AlphaFoldDB" id="A0A8J9WCR5"/>
<protein>
    <submittedName>
        <fullName evidence="3">Hypp323 protein</fullName>
    </submittedName>
</protein>
<keyword evidence="4" id="KW-1185">Reference proteome</keyword>
<keyword evidence="2" id="KW-0812">Transmembrane</keyword>
<organism evidence="3 4">
    <name type="scientific">Branchiostoma lanceolatum</name>
    <name type="common">Common lancelet</name>
    <name type="synonym">Amphioxus lanceolatum</name>
    <dbReference type="NCBI Taxonomy" id="7740"/>
    <lineage>
        <taxon>Eukaryota</taxon>
        <taxon>Metazoa</taxon>
        <taxon>Chordata</taxon>
        <taxon>Cephalochordata</taxon>
        <taxon>Leptocardii</taxon>
        <taxon>Amphioxiformes</taxon>
        <taxon>Branchiostomatidae</taxon>
        <taxon>Branchiostoma</taxon>
    </lineage>
</organism>
<feature type="region of interest" description="Disordered" evidence="1">
    <location>
        <begin position="18"/>
        <end position="131"/>
    </location>
</feature>
<proteinExistence type="predicted"/>
<keyword evidence="2" id="KW-0472">Membrane</keyword>
<dbReference type="EMBL" id="OV696686">
    <property type="protein sequence ID" value="CAH1230577.1"/>
    <property type="molecule type" value="Genomic_DNA"/>
</dbReference>
<reference evidence="3" key="1">
    <citation type="submission" date="2022-01" db="EMBL/GenBank/DDBJ databases">
        <authorList>
            <person name="Braso-Vives M."/>
        </authorList>
    </citation>
    <scope>NUCLEOTIDE SEQUENCE</scope>
</reference>
<feature type="compositionally biased region" description="Polar residues" evidence="1">
    <location>
        <begin position="80"/>
        <end position="98"/>
    </location>
</feature>
<evidence type="ECO:0000313" key="4">
    <source>
        <dbReference type="Proteomes" id="UP000838412"/>
    </source>
</evidence>
<gene>
    <name evidence="3" type="primary">Hypp323</name>
    <name evidence="3" type="ORF">BLAG_LOCUS1095</name>
</gene>
<evidence type="ECO:0000256" key="2">
    <source>
        <dbReference type="SAM" id="Phobius"/>
    </source>
</evidence>
<evidence type="ECO:0000256" key="1">
    <source>
        <dbReference type="SAM" id="MobiDB-lite"/>
    </source>
</evidence>
<accession>A0A8J9WCR5</accession>
<feature type="compositionally biased region" description="Basic and acidic residues" evidence="1">
    <location>
        <begin position="55"/>
        <end position="77"/>
    </location>
</feature>
<dbReference type="Proteomes" id="UP000838412">
    <property type="component" value="Chromosome 1"/>
</dbReference>